<feature type="binding site" evidence="3">
    <location>
        <position position="267"/>
    </location>
    <ligand>
        <name>dimethylallyl diphosphate</name>
        <dbReference type="ChEBI" id="CHEBI:57623"/>
    </ligand>
</feature>
<accession>A0A3R7JGL1</accession>
<dbReference type="Pfam" id="PF11991">
    <property type="entry name" value="Trp_DMAT"/>
    <property type="match status" value="1"/>
</dbReference>
<comment type="similarity">
    <text evidence="1">Belongs to the tryptophan dimethylallyltransferase family.</text>
</comment>
<comment type="caution">
    <text evidence="4">The sequence shown here is derived from an EMBL/GenBank/DDBJ whole genome shotgun (WGS) entry which is preliminary data.</text>
</comment>
<dbReference type="InterPro" id="IPR033964">
    <property type="entry name" value="ABBA"/>
</dbReference>
<name>A0A3R7JGL1_9EURO</name>
<dbReference type="SFLD" id="SFLDS00036">
    <property type="entry name" value="Aromatic_Prenyltransferase"/>
    <property type="match status" value="1"/>
</dbReference>
<dbReference type="EMBL" id="NIDN02000077">
    <property type="protein sequence ID" value="RLL97456.1"/>
    <property type="molecule type" value="Genomic_DNA"/>
</dbReference>
<dbReference type="NCBIfam" id="TIGR03429">
    <property type="entry name" value="arom_pren_DMATS"/>
    <property type="match status" value="1"/>
</dbReference>
<evidence type="ECO:0000256" key="1">
    <source>
        <dbReference type="ARBA" id="ARBA00010209"/>
    </source>
</evidence>
<dbReference type="PANTHER" id="PTHR40627:SF3">
    <property type="entry name" value="PRENYLTRANSFERASE ASQH2-RELATED"/>
    <property type="match status" value="1"/>
</dbReference>
<evidence type="ECO:0000313" key="4">
    <source>
        <dbReference type="EMBL" id="RLL97456.1"/>
    </source>
</evidence>
<feature type="binding site" evidence="3">
    <location>
        <position position="417"/>
    </location>
    <ligand>
        <name>dimethylallyl diphosphate</name>
        <dbReference type="ChEBI" id="CHEBI:57623"/>
    </ligand>
</feature>
<feature type="binding site" evidence="3">
    <location>
        <position position="94"/>
    </location>
    <ligand>
        <name>L-tryptophan</name>
        <dbReference type="ChEBI" id="CHEBI:57912"/>
    </ligand>
</feature>
<dbReference type="CDD" id="cd13929">
    <property type="entry name" value="PT-DMATS_CymD"/>
    <property type="match status" value="1"/>
</dbReference>
<feature type="binding site" evidence="3">
    <location>
        <position position="263"/>
    </location>
    <ligand>
        <name>dimethylallyl diphosphate</name>
        <dbReference type="ChEBI" id="CHEBI:57623"/>
    </ligand>
</feature>
<evidence type="ECO:0000256" key="3">
    <source>
        <dbReference type="PIRSR" id="PIRSR000509-1"/>
    </source>
</evidence>
<evidence type="ECO:0008006" key="6">
    <source>
        <dbReference type="Google" id="ProtNLM"/>
    </source>
</evidence>
<dbReference type="Proteomes" id="UP000215289">
    <property type="component" value="Unassembled WGS sequence"/>
</dbReference>
<evidence type="ECO:0000313" key="5">
    <source>
        <dbReference type="Proteomes" id="UP000215289"/>
    </source>
</evidence>
<proteinExistence type="inferred from homology"/>
<dbReference type="GO" id="GO:0016765">
    <property type="term" value="F:transferase activity, transferring alkyl or aryl (other than methyl) groups"/>
    <property type="evidence" value="ECO:0007669"/>
    <property type="project" value="InterPro"/>
</dbReference>
<protein>
    <recommendedName>
        <fullName evidence="6">Aromatic prenyltransferase (DMATS family)</fullName>
    </recommendedName>
</protein>
<feature type="binding site" evidence="3">
    <location>
        <position position="109"/>
    </location>
    <ligand>
        <name>dimethylallyl diphosphate</name>
        <dbReference type="ChEBI" id="CHEBI:57623"/>
    </ligand>
</feature>
<dbReference type="InterPro" id="IPR017795">
    <property type="entry name" value="ABBA_NscD-like"/>
</dbReference>
<dbReference type="GO" id="GO:0009820">
    <property type="term" value="P:alkaloid metabolic process"/>
    <property type="evidence" value="ECO:0007669"/>
    <property type="project" value="InterPro"/>
</dbReference>
<feature type="binding site" evidence="3">
    <location>
        <position position="196"/>
    </location>
    <ligand>
        <name>dimethylallyl diphosphate</name>
        <dbReference type="ChEBI" id="CHEBI:57623"/>
    </ligand>
</feature>
<keyword evidence="5" id="KW-1185">Reference proteome</keyword>
<organism evidence="4 5">
    <name type="scientific">Aspergillus turcosus</name>
    <dbReference type="NCBI Taxonomy" id="1245748"/>
    <lineage>
        <taxon>Eukaryota</taxon>
        <taxon>Fungi</taxon>
        <taxon>Dikarya</taxon>
        <taxon>Ascomycota</taxon>
        <taxon>Pezizomycotina</taxon>
        <taxon>Eurotiomycetes</taxon>
        <taxon>Eurotiomycetidae</taxon>
        <taxon>Eurotiales</taxon>
        <taxon>Aspergillaceae</taxon>
        <taxon>Aspergillus</taxon>
        <taxon>Aspergillus subgen. Fumigati</taxon>
    </lineage>
</organism>
<dbReference type="OrthoDB" id="5392033at2759"/>
<sequence>MTVSKPNPLCQEGPETGTPTIQALSRFVEFKSDDEESWFNKTAPLLAKLLLSAGYSVDHQYEYLTFYYKFLVPALGPYPQRYSSAITRSGLPLEFSANYQEHGGSPVIRIGFEPVNALSGTARDPYNQYTVASLLGQISNLRPKGFDDRLWHYFAHEHTVSAAEREQLNGEKVHGSELKSQMAFGFDLKGGDIVVKGYSFPALKVQVSNKSFGDLMESSIRKLQDEMDCTAAFEKVNSYMHEVNGYNQFAFFSWDCVIPSASRLKFYGVHNNVTWPQIEELWTLNGRAKSSSTPKALERLKQLWDLMNIKEGTKAFAGGFDDGSGSDQQKEAPMVWNYEMKPGSALPLTKFYFPVHGENDMKIVTALSRFFEIIGLTELARSYPDSVKALFPDEDLSQTRQLVSWVSFAYTEKTGVYLSVYYHSSSDNPWSK</sequence>
<dbReference type="PANTHER" id="PTHR40627">
    <property type="entry name" value="INDOLE PRENYLTRANSFERASE TDIB-RELATED"/>
    <property type="match status" value="1"/>
</dbReference>
<gene>
    <name evidence="4" type="ORF">CFD26_102625</name>
</gene>
<dbReference type="InterPro" id="IPR012148">
    <property type="entry name" value="ABBA_DMATS-like"/>
</dbReference>
<feature type="binding site" evidence="3">
    <location>
        <position position="352"/>
    </location>
    <ligand>
        <name>dimethylallyl diphosphate</name>
        <dbReference type="ChEBI" id="CHEBI:57623"/>
    </ligand>
</feature>
<dbReference type="SFLD" id="SFLDG01162">
    <property type="entry name" value="I"/>
    <property type="match status" value="1"/>
</dbReference>
<keyword evidence="2" id="KW-0808">Transferase</keyword>
<dbReference type="PIRSF" id="PIRSF000509">
    <property type="entry name" value="Trp_DMAT"/>
    <property type="match status" value="1"/>
</dbReference>
<feature type="binding site" evidence="3">
    <location>
        <position position="421"/>
    </location>
    <ligand>
        <name>dimethylallyl diphosphate</name>
        <dbReference type="ChEBI" id="CHEBI:57623"/>
    </ligand>
</feature>
<evidence type="ECO:0000256" key="2">
    <source>
        <dbReference type="ARBA" id="ARBA00022679"/>
    </source>
</evidence>
<feature type="binding site" evidence="3">
    <location>
        <position position="265"/>
    </location>
    <ligand>
        <name>dimethylallyl diphosphate</name>
        <dbReference type="ChEBI" id="CHEBI:57623"/>
    </ligand>
</feature>
<reference evidence="4 5" key="1">
    <citation type="submission" date="2018-08" db="EMBL/GenBank/DDBJ databases">
        <title>Draft genome sequences of two Aspergillus turcosus clinical strains isolated from bronchoalveolar lavage fluid: one azole-susceptible and the other azole-resistant.</title>
        <authorList>
            <person name="Parent-Michaud M."/>
            <person name="Dufresne P.J."/>
            <person name="Fournier E."/>
            <person name="Martineau C."/>
            <person name="Moreira S."/>
            <person name="Perkins V."/>
            <person name="De Repentigny L."/>
            <person name="Dufresne S.F."/>
        </authorList>
    </citation>
    <scope>NUCLEOTIDE SEQUENCE [LARGE SCALE GENOMIC DNA]</scope>
    <source>
        <strain evidence="4">HMR AF 1038</strain>
    </source>
</reference>
<dbReference type="AlphaFoldDB" id="A0A3R7JGL1"/>
<feature type="binding site" evidence="3">
    <location>
        <position position="198"/>
    </location>
    <ligand>
        <name>dimethylallyl diphosphate</name>
        <dbReference type="ChEBI" id="CHEBI:57623"/>
    </ligand>
</feature>